<evidence type="ECO:0000256" key="1">
    <source>
        <dbReference type="ARBA" id="ARBA00004141"/>
    </source>
</evidence>
<dbReference type="InterPro" id="IPR013122">
    <property type="entry name" value="PKD1_2_channel"/>
</dbReference>
<evidence type="ECO:0000256" key="3">
    <source>
        <dbReference type="ARBA" id="ARBA00022989"/>
    </source>
</evidence>
<proteinExistence type="predicted"/>
<evidence type="ECO:0000259" key="7">
    <source>
        <dbReference type="Pfam" id="PF08016"/>
    </source>
</evidence>
<feature type="transmembrane region" description="Helical" evidence="6">
    <location>
        <begin position="699"/>
        <end position="722"/>
    </location>
</feature>
<feature type="compositionally biased region" description="Polar residues" evidence="5">
    <location>
        <begin position="1610"/>
        <end position="1623"/>
    </location>
</feature>
<evidence type="ECO:0000256" key="5">
    <source>
        <dbReference type="SAM" id="MobiDB-lite"/>
    </source>
</evidence>
<dbReference type="STRING" id="1157962.A0A250X3P7"/>
<evidence type="ECO:0000256" key="6">
    <source>
        <dbReference type="SAM" id="Phobius"/>
    </source>
</evidence>
<protein>
    <recommendedName>
        <fullName evidence="7">Polycystin cation channel PKD1/PKD2 domain-containing protein</fullName>
    </recommendedName>
</protein>
<feature type="compositionally biased region" description="Basic and acidic residues" evidence="5">
    <location>
        <begin position="1594"/>
        <end position="1604"/>
    </location>
</feature>
<sequence>MLSSLLALENATVVINASQAYMSTTISTLVSTFDIYDAAATPVITDFYAAMNADMGEIQAKLNIVGNLTQQTLGFQQTLNTSAAASAVLSLFTSGVSALQSSVAYFNISLANVLKGIEQKYNFTSNPSLLAVFEPYLTCMTAHSKNLQLYFPIFKYNTSVMSTSRQRSLLGPVAGPTNTTANVYHSLFNGYAFAPDGSSTVQYNLYDTQNYDPARCVGNGCNNRIMGGLFLHATWKTAEDDPLVYSIIDGPPQLCHFTSFPQLIPACNANNKTAGDIFAISTNIGGVGTDAAFNPLSSLYNQNLSISDYYNTSAGSRDLNNLTGSPYGFFHYPLTGYPNGYPVVFTPHLPAAQSRNILTYLYDGGLLNPVLCKSMTMQIGTYNPEGVSFGYYTATFVWEDSGSIAMTTDVIALPAVSYGTNLNQWHARQMVPDFLLLGLILLYIVASVVDIVNDLKVERRRSQMRRQVQKEKKEADPVALSQNEEATLALGGVPISTPVSHALSMKPLASVVIPEEMEEDVIPATSCSLALSPVSNTSKSPRKLLQLFTRTKQELNCSPLKNNTVTSPSSIGHSALTSNRSNSRTGPLSAGFFHSPKKGMSGMSRFGSPRPIAESRESSTGAADSVAKNDVELGDVYAPQLSGPSLLLRAPKLKFERSATRRRVVEQEQEEEAKKLDVRKKRGVLVRPDFKYEARSHTFFWTAWEVILSGLMVSCIAVWFVYAMQLVNSNIFATSFNIYDADAFAQARYLLPTRFGNSSDLHGTPGRWKLPDNLSGMDGIANMMYQMTLMNKTYVIYYFLQGMVLIGLILRLVMYLTFQKRFSVIGATLVLAIPDLFNLLIVIMIVLVMLTEMVYITFGNRVEEVSTFSRAIYTMVLFFFSGDDSHFFADATVESHNIGDQIITVMFRALATPLVHYVLFVFFFVTILFTFHSVFENVRHAPTVGEDLGMIIKQWKQKVVGNAPSNGRVQKILVKLLEVSGQRRPVLTLMKMMSKRAVSAASTAVSSTSKLMKSGTFSRNQGLSKSNSMRFSINDETNNPRGGVIGQDGDSLDLMLKSLGSRMAMDVPHKRKEVDAADLDEFFGKSKAASLLRSSRSFRVQQVLNLEGSISRSPKIYTDGLSPLPKIQSAYSHTPIPASSKMALMRSVASQRFHSPLKLPSVAYLKRRTASSSGLQVAACGSPPQSPRAQPQIPSEEGAECTPLGIPLSVGTNVPLQQDDHKFTASPRISPRDPVRMPITLSETEESDSKLSPDHPVFFNPMFSEGTRLSGGHKVVEQPHQEQPDRSLDTSPILTVGSVEGYATSLPKEAMSIQQANRTASLPSVLQPELVHTSPRMQASMEIEPFQSLASSVRSGSKLAEASLGKLNATEAAAAEALASAALLGAVLGMTEDLAHMAREVKAQQMAVADMSALVAKLVRVKESKGLIPTSVHVAEELSSSGHGDPLSSSDHDQETLTASDGVVKLSPNRESVSNDQGTPPSWGDAKAGNHGENEHNDKGTVTHADEAAEITPEEFDSNDSETLKTSDMVFEQGPKDSDGNDTEMLSLPGDAAEQSLLEGSADVVQPAILAEVNTENNHEDSSIHAQVTLGGPDCRETSSERHGVGRMSLQLNSDKSSSQGGSAPSLHDLPGISQLMLYDGLDDLESEE</sequence>
<dbReference type="OrthoDB" id="536369at2759"/>
<comment type="subcellular location">
    <subcellularLocation>
        <location evidence="1">Membrane</location>
        <topology evidence="1">Multi-pass membrane protein</topology>
    </subcellularLocation>
</comment>
<feature type="compositionally biased region" description="Low complexity" evidence="5">
    <location>
        <begin position="1438"/>
        <end position="1449"/>
    </location>
</feature>
<feature type="domain" description="Polycystin cation channel PKD1/PKD2" evidence="7">
    <location>
        <begin position="797"/>
        <end position="928"/>
    </location>
</feature>
<feature type="compositionally biased region" description="Polar residues" evidence="5">
    <location>
        <begin position="559"/>
        <end position="586"/>
    </location>
</feature>
<feature type="region of interest" description="Disordered" evidence="5">
    <location>
        <begin position="1461"/>
        <end position="1500"/>
    </location>
</feature>
<feature type="region of interest" description="Disordered" evidence="5">
    <location>
        <begin position="1575"/>
        <end position="1632"/>
    </location>
</feature>
<dbReference type="InterPro" id="IPR051223">
    <property type="entry name" value="Polycystin"/>
</dbReference>
<feature type="compositionally biased region" description="Basic and acidic residues" evidence="5">
    <location>
        <begin position="1488"/>
        <end position="1500"/>
    </location>
</feature>
<feature type="compositionally biased region" description="Polar residues" evidence="5">
    <location>
        <begin position="1469"/>
        <end position="1480"/>
    </location>
</feature>
<feature type="transmembrane region" description="Helical" evidence="6">
    <location>
        <begin position="794"/>
        <end position="813"/>
    </location>
</feature>
<keyword evidence="9" id="KW-1185">Reference proteome</keyword>
<keyword evidence="3 6" id="KW-1133">Transmembrane helix</keyword>
<feature type="region of interest" description="Disordered" evidence="5">
    <location>
        <begin position="1176"/>
        <end position="1198"/>
    </location>
</feature>
<evidence type="ECO:0000313" key="9">
    <source>
        <dbReference type="Proteomes" id="UP000232323"/>
    </source>
</evidence>
<dbReference type="PANTHER" id="PTHR10877:SF183">
    <property type="entry name" value="AT14535P-RELATED"/>
    <property type="match status" value="1"/>
</dbReference>
<feature type="region of interest" description="Disordered" evidence="5">
    <location>
        <begin position="559"/>
        <end position="625"/>
    </location>
</feature>
<comment type="caution">
    <text evidence="8">The sequence shown here is derived from an EMBL/GenBank/DDBJ whole genome shotgun (WGS) entry which is preliminary data.</text>
</comment>
<keyword evidence="2 6" id="KW-0812">Transmembrane</keyword>
<feature type="region of interest" description="Disordered" evidence="5">
    <location>
        <begin position="1436"/>
        <end position="1455"/>
    </location>
</feature>
<evidence type="ECO:0000256" key="2">
    <source>
        <dbReference type="ARBA" id="ARBA00022692"/>
    </source>
</evidence>
<feature type="transmembrane region" description="Helical" evidence="6">
    <location>
        <begin position="825"/>
        <end position="851"/>
    </location>
</feature>
<keyword evidence="4 6" id="KW-0472">Membrane</keyword>
<dbReference type="Pfam" id="PF08016">
    <property type="entry name" value="PKD_channel"/>
    <property type="match status" value="1"/>
</dbReference>
<reference evidence="8 9" key="1">
    <citation type="submission" date="2017-08" db="EMBL/GenBank/DDBJ databases">
        <title>Acidophilic green algal genome provides insights into adaptation to an acidic environment.</title>
        <authorList>
            <person name="Hirooka S."/>
            <person name="Hirose Y."/>
            <person name="Kanesaki Y."/>
            <person name="Higuchi S."/>
            <person name="Fujiwara T."/>
            <person name="Onuma R."/>
            <person name="Era A."/>
            <person name="Ohbayashi R."/>
            <person name="Uzuka A."/>
            <person name="Nozaki H."/>
            <person name="Yoshikawa H."/>
            <person name="Miyagishima S.Y."/>
        </authorList>
    </citation>
    <scope>NUCLEOTIDE SEQUENCE [LARGE SCALE GENOMIC DNA]</scope>
    <source>
        <strain evidence="8 9">NIES-2499</strain>
    </source>
</reference>
<feature type="compositionally biased region" description="Basic and acidic residues" evidence="5">
    <location>
        <begin position="1274"/>
        <end position="1288"/>
    </location>
</feature>
<organism evidence="8 9">
    <name type="scientific">Chlamydomonas eustigma</name>
    <dbReference type="NCBI Taxonomy" id="1157962"/>
    <lineage>
        <taxon>Eukaryota</taxon>
        <taxon>Viridiplantae</taxon>
        <taxon>Chlorophyta</taxon>
        <taxon>core chlorophytes</taxon>
        <taxon>Chlorophyceae</taxon>
        <taxon>CS clade</taxon>
        <taxon>Chlamydomonadales</taxon>
        <taxon>Chlamydomonadaceae</taxon>
        <taxon>Chlamydomonas</taxon>
    </lineage>
</organism>
<dbReference type="EMBL" id="BEGY01000026">
    <property type="protein sequence ID" value="GAX77704.1"/>
    <property type="molecule type" value="Genomic_DNA"/>
</dbReference>
<evidence type="ECO:0000313" key="8">
    <source>
        <dbReference type="EMBL" id="GAX77704.1"/>
    </source>
</evidence>
<dbReference type="GO" id="GO:0016020">
    <property type="term" value="C:membrane"/>
    <property type="evidence" value="ECO:0007669"/>
    <property type="project" value="UniProtKB-SubCell"/>
</dbReference>
<feature type="transmembrane region" description="Helical" evidence="6">
    <location>
        <begin position="914"/>
        <end position="935"/>
    </location>
</feature>
<gene>
    <name evidence="8" type="ORF">CEUSTIGMA_g5147.t1</name>
</gene>
<dbReference type="Proteomes" id="UP000232323">
    <property type="component" value="Unassembled WGS sequence"/>
</dbReference>
<accession>A0A250X3P7</accession>
<evidence type="ECO:0000256" key="4">
    <source>
        <dbReference type="ARBA" id="ARBA00023136"/>
    </source>
</evidence>
<name>A0A250X3P7_9CHLO</name>
<feature type="region of interest" description="Disordered" evidence="5">
    <location>
        <begin position="1270"/>
        <end position="1292"/>
    </location>
</feature>
<dbReference type="PANTHER" id="PTHR10877">
    <property type="entry name" value="POLYCYSTIN FAMILY MEMBER"/>
    <property type="match status" value="1"/>
</dbReference>